<name>G8TV67_SULAD</name>
<feature type="transmembrane region" description="Helical" evidence="1">
    <location>
        <begin position="74"/>
        <end position="92"/>
    </location>
</feature>
<dbReference type="Pfam" id="PF04307">
    <property type="entry name" value="YdjM"/>
    <property type="match status" value="1"/>
</dbReference>
<dbReference type="PANTHER" id="PTHR35531:SF1">
    <property type="entry name" value="INNER MEMBRANE PROTEIN YBCI-RELATED"/>
    <property type="match status" value="1"/>
</dbReference>
<accession>G8TV67</accession>
<dbReference type="PATRIC" id="fig|679936.5.peg.1266"/>
<dbReference type="PANTHER" id="PTHR35531">
    <property type="entry name" value="INNER MEMBRANE PROTEIN YBCI-RELATED"/>
    <property type="match status" value="1"/>
</dbReference>
<evidence type="ECO:0000313" key="3">
    <source>
        <dbReference type="Proteomes" id="UP000005439"/>
    </source>
</evidence>
<dbReference type="STRING" id="679936.Sulac_1207"/>
<sequence>MLAKTHIVAGVTAATVVAVVTHHPLSPAVLISGGLAGLAPDLDHPQALMTRKIPGASLIAGAAQQSGLIRHRGVLHSILFLWLTGWIGWRALTTAMSHGLWAIAVMLHLTSLMLAGIHAWQHGWLAGGLWAWYAGYGSHLLVDSWNTTGVQWFWPWASKVHFPWPNITVGTWPETVVRWGMVAALAVWHWPDALIVAAVAEGIYREMH</sequence>
<keyword evidence="3" id="KW-1185">Reference proteome</keyword>
<evidence type="ECO:0000313" key="2">
    <source>
        <dbReference type="EMBL" id="AEW04707.1"/>
    </source>
</evidence>
<evidence type="ECO:0000256" key="1">
    <source>
        <dbReference type="SAM" id="Phobius"/>
    </source>
</evidence>
<gene>
    <name evidence="2" type="ordered locus">Sulac_1207</name>
</gene>
<keyword evidence="1" id="KW-1133">Transmembrane helix</keyword>
<dbReference type="EMBL" id="CP003179">
    <property type="protein sequence ID" value="AEW04707.1"/>
    <property type="molecule type" value="Genomic_DNA"/>
</dbReference>
<dbReference type="AlphaFoldDB" id="G8TV67"/>
<organism evidence="2 3">
    <name type="scientific">Sulfobacillus acidophilus (strain ATCC 700253 / DSM 10332 / NAL)</name>
    <dbReference type="NCBI Taxonomy" id="679936"/>
    <lineage>
        <taxon>Bacteria</taxon>
        <taxon>Bacillati</taxon>
        <taxon>Bacillota</taxon>
        <taxon>Clostridia</taxon>
        <taxon>Eubacteriales</taxon>
        <taxon>Clostridiales Family XVII. Incertae Sedis</taxon>
        <taxon>Sulfobacillus</taxon>
    </lineage>
</organism>
<protein>
    <recommendedName>
        <fullName evidence="4">Metal-dependent hydrolase</fullName>
    </recommendedName>
</protein>
<proteinExistence type="predicted"/>
<evidence type="ECO:0008006" key="4">
    <source>
        <dbReference type="Google" id="ProtNLM"/>
    </source>
</evidence>
<dbReference type="Proteomes" id="UP000005439">
    <property type="component" value="Chromosome"/>
</dbReference>
<feature type="transmembrane region" description="Helical" evidence="1">
    <location>
        <begin position="99"/>
        <end position="120"/>
    </location>
</feature>
<reference evidence="2 3" key="2">
    <citation type="journal article" date="2012" name="Stand. Genomic Sci.">
        <title>Complete genome sequence of the moderately thermophilic mineral-sulfide-oxidizing firmicute Sulfobacillus acidophilus type strain (NAL(T)).</title>
        <authorList>
            <person name="Anderson I."/>
            <person name="Chertkov O."/>
            <person name="Chen A."/>
            <person name="Saunders E."/>
            <person name="Lapidus A."/>
            <person name="Nolan M."/>
            <person name="Lucas S."/>
            <person name="Hammon N."/>
            <person name="Deshpande S."/>
            <person name="Cheng J.F."/>
            <person name="Han C."/>
            <person name="Tapia R."/>
            <person name="Goodwin L.A."/>
            <person name="Pitluck S."/>
            <person name="Liolios K."/>
            <person name="Pagani I."/>
            <person name="Ivanova N."/>
            <person name="Mikhailova N."/>
            <person name="Pati A."/>
            <person name="Palaniappan K."/>
            <person name="Land M."/>
            <person name="Pan C."/>
            <person name="Rohde M."/>
            <person name="Pukall R."/>
            <person name="Goker M."/>
            <person name="Detter J.C."/>
            <person name="Woyke T."/>
            <person name="Bristow J."/>
            <person name="Eisen J.A."/>
            <person name="Markowitz V."/>
            <person name="Hugenholtz P."/>
            <person name="Kyrpides N.C."/>
            <person name="Klenk H.P."/>
            <person name="Mavromatis K."/>
        </authorList>
    </citation>
    <scope>NUCLEOTIDE SEQUENCE [LARGE SCALE GENOMIC DNA]</scope>
    <source>
        <strain evidence="3">ATCC 700253 / DSM 10332 / NAL</strain>
    </source>
</reference>
<keyword evidence="1" id="KW-0812">Transmembrane</keyword>
<dbReference type="HOGENOM" id="CLU_1234480_0_0_9"/>
<keyword evidence="1" id="KW-0472">Membrane</keyword>
<dbReference type="InterPro" id="IPR007404">
    <property type="entry name" value="YdjM-like"/>
</dbReference>
<dbReference type="KEGG" id="sap:Sulac_1207"/>
<reference evidence="3" key="1">
    <citation type="submission" date="2011-12" db="EMBL/GenBank/DDBJ databases">
        <title>The complete genome of chromosome of Sulfobacillus acidophilus DSM 10332.</title>
        <authorList>
            <person name="Lucas S."/>
            <person name="Han J."/>
            <person name="Lapidus A."/>
            <person name="Bruce D."/>
            <person name="Goodwin L."/>
            <person name="Pitluck S."/>
            <person name="Peters L."/>
            <person name="Kyrpides N."/>
            <person name="Mavromatis K."/>
            <person name="Ivanova N."/>
            <person name="Mikhailova N."/>
            <person name="Chertkov O."/>
            <person name="Saunders E."/>
            <person name="Detter J.C."/>
            <person name="Tapia R."/>
            <person name="Han C."/>
            <person name="Land M."/>
            <person name="Hauser L."/>
            <person name="Markowitz V."/>
            <person name="Cheng J.-F."/>
            <person name="Hugenholtz P."/>
            <person name="Woyke T."/>
            <person name="Wu D."/>
            <person name="Pukall R."/>
            <person name="Gehrich-Schroeter G."/>
            <person name="Schneider S."/>
            <person name="Klenk H.-P."/>
            <person name="Eisen J.A."/>
        </authorList>
    </citation>
    <scope>NUCLEOTIDE SEQUENCE [LARGE SCALE GENOMIC DNA]</scope>
    <source>
        <strain evidence="3">ATCC 700253 / DSM 10332 / NAL</strain>
    </source>
</reference>